<dbReference type="InterPro" id="IPR003305">
    <property type="entry name" value="CenC_carb-bd"/>
</dbReference>
<dbReference type="EMBL" id="DVJS01000247">
    <property type="protein sequence ID" value="HIS98260.1"/>
    <property type="molecule type" value="Genomic_DNA"/>
</dbReference>
<evidence type="ECO:0000259" key="2">
    <source>
        <dbReference type="Pfam" id="PF02018"/>
    </source>
</evidence>
<dbReference type="Gene3D" id="2.60.120.200">
    <property type="match status" value="1"/>
</dbReference>
<protein>
    <submittedName>
        <fullName evidence="3">Carbohydrate binding domain-containing protein</fullName>
    </submittedName>
</protein>
<keyword evidence="1" id="KW-0378">Hydrolase</keyword>
<dbReference type="SUPFAM" id="SSF49785">
    <property type="entry name" value="Galactose-binding domain-like"/>
    <property type="match status" value="2"/>
</dbReference>
<evidence type="ECO:0000256" key="1">
    <source>
        <dbReference type="ARBA" id="ARBA00022801"/>
    </source>
</evidence>
<organism evidence="3 4">
    <name type="scientific">Candidatus Scatomorpha pullistercoris</name>
    <dbReference type="NCBI Taxonomy" id="2840929"/>
    <lineage>
        <taxon>Bacteria</taxon>
        <taxon>Bacillati</taxon>
        <taxon>Bacillota</taxon>
        <taxon>Clostridia</taxon>
        <taxon>Eubacteriales</taxon>
        <taxon>Candidatus Scatomorpha</taxon>
    </lineage>
</organism>
<dbReference type="Pfam" id="PF02018">
    <property type="entry name" value="CBM_4_9"/>
    <property type="match status" value="2"/>
</dbReference>
<reference evidence="3" key="1">
    <citation type="submission" date="2020-10" db="EMBL/GenBank/DDBJ databases">
        <authorList>
            <person name="Gilroy R."/>
        </authorList>
    </citation>
    <scope>NUCLEOTIDE SEQUENCE</scope>
    <source>
        <strain evidence="3">ChiHecec3B27-6122</strain>
    </source>
</reference>
<dbReference type="AlphaFoldDB" id="A0A9D1K945"/>
<dbReference type="GO" id="GO:0016798">
    <property type="term" value="F:hydrolase activity, acting on glycosyl bonds"/>
    <property type="evidence" value="ECO:0007669"/>
    <property type="project" value="InterPro"/>
</dbReference>
<dbReference type="SUPFAM" id="SSF49899">
    <property type="entry name" value="Concanavalin A-like lectins/glucanases"/>
    <property type="match status" value="1"/>
</dbReference>
<sequence length="346" mass="37948">GELYQIQQNWYSTDATGTYAYPAPFDQEFYLMLNLAVGGYFPGELVPTEQEGQAPNVNLLANPGFDTDLSGWETWTENGSVFSCSEGCLRADIYTTLPNTWSTQFYQNVDVYSGTEYRLSFKVRSSVSRPVTVGLEGANNSSLFSATFTADSQWQTFTYDFTPTVGFSGAKLLFFLGNVTGAANAAHTLYFDDITLMPVADELVANGDFALSLDSWTTWTENGGSFAAPESDGYFTATMGTTLPNTWSSQLYQNVNITEPGTYRLSFSAKASMPRQICVAVEKDGMSPPLNHTFDISGEWAEYSVEFTVATPIDQAKLVFMLGCVGTTQNVPHTVSLDDISLCRIN</sequence>
<proteinExistence type="predicted"/>
<gene>
    <name evidence="3" type="ORF">IAD42_09810</name>
</gene>
<feature type="domain" description="CBM-cenC" evidence="2">
    <location>
        <begin position="58"/>
        <end position="177"/>
    </location>
</feature>
<dbReference type="Gene3D" id="2.60.120.260">
    <property type="entry name" value="Galactose-binding domain-like"/>
    <property type="match status" value="2"/>
</dbReference>
<feature type="domain" description="CBM-cenC" evidence="2">
    <location>
        <begin position="202"/>
        <end position="323"/>
    </location>
</feature>
<name>A0A9D1K945_9FIRM</name>
<dbReference type="InterPro" id="IPR013320">
    <property type="entry name" value="ConA-like_dom_sf"/>
</dbReference>
<dbReference type="InterPro" id="IPR008979">
    <property type="entry name" value="Galactose-bd-like_sf"/>
</dbReference>
<evidence type="ECO:0000313" key="3">
    <source>
        <dbReference type="EMBL" id="HIS98260.1"/>
    </source>
</evidence>
<comment type="caution">
    <text evidence="3">The sequence shown here is derived from an EMBL/GenBank/DDBJ whole genome shotgun (WGS) entry which is preliminary data.</text>
</comment>
<evidence type="ECO:0000313" key="4">
    <source>
        <dbReference type="Proteomes" id="UP000886876"/>
    </source>
</evidence>
<reference evidence="3" key="2">
    <citation type="journal article" date="2021" name="PeerJ">
        <title>Extensive microbial diversity within the chicken gut microbiome revealed by metagenomics and culture.</title>
        <authorList>
            <person name="Gilroy R."/>
            <person name="Ravi A."/>
            <person name="Getino M."/>
            <person name="Pursley I."/>
            <person name="Horton D.L."/>
            <person name="Alikhan N.F."/>
            <person name="Baker D."/>
            <person name="Gharbi K."/>
            <person name="Hall N."/>
            <person name="Watson M."/>
            <person name="Adriaenssens E.M."/>
            <person name="Foster-Nyarko E."/>
            <person name="Jarju S."/>
            <person name="Secka A."/>
            <person name="Antonio M."/>
            <person name="Oren A."/>
            <person name="Chaudhuri R.R."/>
            <person name="La Ragione R."/>
            <person name="Hildebrand F."/>
            <person name="Pallen M.J."/>
        </authorList>
    </citation>
    <scope>NUCLEOTIDE SEQUENCE</scope>
    <source>
        <strain evidence="3">ChiHecec3B27-6122</strain>
    </source>
</reference>
<dbReference type="Proteomes" id="UP000886876">
    <property type="component" value="Unassembled WGS sequence"/>
</dbReference>
<feature type="non-terminal residue" evidence="3">
    <location>
        <position position="1"/>
    </location>
</feature>
<accession>A0A9D1K945</accession>